<evidence type="ECO:0000259" key="1">
    <source>
        <dbReference type="PROSITE" id="PS50943"/>
    </source>
</evidence>
<dbReference type="KEGG" id="cdo:CDOO_01820"/>
<dbReference type="RefSeq" id="WP_018021483.1">
    <property type="nucleotide sequence ID" value="NZ_AQUX01000002.1"/>
</dbReference>
<dbReference type="STRING" id="558173.CDOO_01820"/>
<name>A0A097IJ49_9CORY</name>
<dbReference type="HOGENOM" id="CLU_2664852_0_0_11"/>
<dbReference type="AlphaFoldDB" id="A0A097IJ49"/>
<protein>
    <recommendedName>
        <fullName evidence="1">HTH cro/C1-type domain-containing protein</fullName>
    </recommendedName>
</protein>
<gene>
    <name evidence="2" type="ORF">CDOO_01820</name>
</gene>
<accession>A0A097IJ49</accession>
<dbReference type="InterPro" id="IPR001387">
    <property type="entry name" value="Cro/C1-type_HTH"/>
</dbReference>
<evidence type="ECO:0000313" key="3">
    <source>
        <dbReference type="Proteomes" id="UP000029914"/>
    </source>
</evidence>
<reference evidence="2 3" key="1">
    <citation type="submission" date="2013-09" db="EMBL/GenBank/DDBJ databases">
        <title>Complete genome sequence of Corynebacterium doosanense CAU 212(T) (=DSM 45436(T)), isolated from activated sludge.</title>
        <authorList>
            <person name="Schaffert L."/>
            <person name="Albersmeier A."/>
            <person name="Kalinowski J."/>
            <person name="Ruckert C."/>
        </authorList>
    </citation>
    <scope>NUCLEOTIDE SEQUENCE [LARGE SCALE GENOMIC DNA]</scope>
    <source>
        <strain evidence="2 3">CAU 212</strain>
    </source>
</reference>
<dbReference type="Gene3D" id="1.10.260.40">
    <property type="entry name" value="lambda repressor-like DNA-binding domains"/>
    <property type="match status" value="1"/>
</dbReference>
<organism evidence="2 3">
    <name type="scientific">Corynebacterium doosanense CAU 212 = DSM 45436</name>
    <dbReference type="NCBI Taxonomy" id="558173"/>
    <lineage>
        <taxon>Bacteria</taxon>
        <taxon>Bacillati</taxon>
        <taxon>Actinomycetota</taxon>
        <taxon>Actinomycetes</taxon>
        <taxon>Mycobacteriales</taxon>
        <taxon>Corynebacteriaceae</taxon>
        <taxon>Corynebacterium</taxon>
    </lineage>
</organism>
<dbReference type="Pfam" id="PF01381">
    <property type="entry name" value="HTH_3"/>
    <property type="match status" value="1"/>
</dbReference>
<dbReference type="InterPro" id="IPR010982">
    <property type="entry name" value="Lambda_DNA-bd_dom_sf"/>
</dbReference>
<dbReference type="PROSITE" id="PS50943">
    <property type="entry name" value="HTH_CROC1"/>
    <property type="match status" value="1"/>
</dbReference>
<feature type="domain" description="HTH cro/C1-type" evidence="1">
    <location>
        <begin position="23"/>
        <end position="56"/>
    </location>
</feature>
<dbReference type="Proteomes" id="UP000029914">
    <property type="component" value="Chromosome"/>
</dbReference>
<dbReference type="CDD" id="cd00093">
    <property type="entry name" value="HTH_XRE"/>
    <property type="match status" value="1"/>
</dbReference>
<keyword evidence="3" id="KW-1185">Reference proteome</keyword>
<dbReference type="EMBL" id="CP006764">
    <property type="protein sequence ID" value="AIT62166.1"/>
    <property type="molecule type" value="Genomic_DNA"/>
</dbReference>
<proteinExistence type="predicted"/>
<evidence type="ECO:0000313" key="2">
    <source>
        <dbReference type="EMBL" id="AIT62166.1"/>
    </source>
</evidence>
<dbReference type="GO" id="GO:0003677">
    <property type="term" value="F:DNA binding"/>
    <property type="evidence" value="ECO:0007669"/>
    <property type="project" value="InterPro"/>
</dbReference>
<dbReference type="eggNOG" id="ENOG5031QI6">
    <property type="taxonomic scope" value="Bacteria"/>
</dbReference>
<sequence length="75" mass="8118">MKLAIRPQILNKIREENELTSDEQLAHHLGLTAGTIAGLRAGRTPSLPTLMKIADAARITRFDAAISKIPETLSA</sequence>
<dbReference type="SUPFAM" id="SSF47413">
    <property type="entry name" value="lambda repressor-like DNA-binding domains"/>
    <property type="match status" value="1"/>
</dbReference>